<dbReference type="Pfam" id="PF08747">
    <property type="entry name" value="BrxB"/>
    <property type="match status" value="1"/>
</dbReference>
<dbReference type="InterPro" id="IPR014858">
    <property type="entry name" value="BrxB"/>
</dbReference>
<name>A0A1X4G9D2_9CYAN</name>
<dbReference type="RefSeq" id="WP_009341327.1">
    <property type="nucleotide sequence ID" value="NZ_NBYN01000026.1"/>
</dbReference>
<sequence length="200" mass="22981">MSKLSIQERLNQLLPKLQDSRLLENRGIGNEIGFYVFDYAPEDELYVQEYTKVLVSQLTKDPINLIVKEFNLYKIILELLQEKGILNKAFMVEAKEGCKSLGNKIQSIVRPEKVIAQIQNHLQGNEQLVFLTGVGASWPLIRSHSILNGLQPYLDHIPLVLFFPGSYDGHELCLFNTFKSDNYYRAFALIPHHGAVYEHY</sequence>
<accession>A0A1X4G9D2</accession>
<dbReference type="Proteomes" id="UP000192997">
    <property type="component" value="Unassembled WGS sequence"/>
</dbReference>
<evidence type="ECO:0008006" key="3">
    <source>
        <dbReference type="Google" id="ProtNLM"/>
    </source>
</evidence>
<gene>
    <name evidence="1" type="ORF">B7O87_05500</name>
</gene>
<dbReference type="EMBL" id="NBYN01000026">
    <property type="protein sequence ID" value="OSO93357.1"/>
    <property type="molecule type" value="Genomic_DNA"/>
</dbReference>
<evidence type="ECO:0000313" key="1">
    <source>
        <dbReference type="EMBL" id="OSO93357.1"/>
    </source>
</evidence>
<organism evidence="1 2">
    <name type="scientific">Cylindrospermopsis raciborskii CENA303</name>
    <dbReference type="NCBI Taxonomy" id="1170769"/>
    <lineage>
        <taxon>Bacteria</taxon>
        <taxon>Bacillati</taxon>
        <taxon>Cyanobacteriota</taxon>
        <taxon>Cyanophyceae</taxon>
        <taxon>Nostocales</taxon>
        <taxon>Aphanizomenonaceae</taxon>
        <taxon>Cylindrospermopsis</taxon>
    </lineage>
</organism>
<evidence type="ECO:0000313" key="2">
    <source>
        <dbReference type="Proteomes" id="UP000192997"/>
    </source>
</evidence>
<proteinExistence type="predicted"/>
<reference evidence="2" key="1">
    <citation type="submission" date="2017-04" db="EMBL/GenBank/DDBJ databases">
        <authorList>
            <person name="Abreu V.A."/>
            <person name="Popin R.V."/>
            <person name="Rigonato J."/>
            <person name="Andreote A.P."/>
            <person name="Schaker P.C."/>
            <person name="Hoff-Risseti C."/>
            <person name="Alvarenga D.O."/>
            <person name="Varani A.M."/>
            <person name="Fiore M.F."/>
        </authorList>
    </citation>
    <scope>NUCLEOTIDE SEQUENCE [LARGE SCALE GENOMIC DNA]</scope>
    <source>
        <strain evidence="2">CENA303</strain>
    </source>
</reference>
<comment type="caution">
    <text evidence="1">The sequence shown here is derived from an EMBL/GenBank/DDBJ whole genome shotgun (WGS) entry which is preliminary data.</text>
</comment>
<dbReference type="AlphaFoldDB" id="A0A1X4G9D2"/>
<protein>
    <recommendedName>
        <fullName evidence="3">DUF1788 domain-containing protein</fullName>
    </recommendedName>
</protein>